<accession>A0A2N3UC12</accession>
<feature type="transmembrane region" description="Helical" evidence="2">
    <location>
        <begin position="15"/>
        <end position="34"/>
    </location>
</feature>
<evidence type="ECO:0000313" key="3">
    <source>
        <dbReference type="EMBL" id="PKV66902.1"/>
    </source>
</evidence>
<dbReference type="Proteomes" id="UP000233782">
    <property type="component" value="Unassembled WGS sequence"/>
</dbReference>
<dbReference type="OrthoDB" id="853636at2"/>
<evidence type="ECO:0000256" key="2">
    <source>
        <dbReference type="SAM" id="Phobius"/>
    </source>
</evidence>
<evidence type="ECO:0000313" key="4">
    <source>
        <dbReference type="Proteomes" id="UP000233782"/>
    </source>
</evidence>
<dbReference type="AlphaFoldDB" id="A0A2N3UC12"/>
<dbReference type="RefSeq" id="WP_101444215.1">
    <property type="nucleotide sequence ID" value="NZ_PJMU01000002.1"/>
</dbReference>
<proteinExistence type="predicted"/>
<comment type="caution">
    <text evidence="3">The sequence shown here is derived from an EMBL/GenBank/DDBJ whole genome shotgun (WGS) entry which is preliminary data.</text>
</comment>
<feature type="compositionally biased region" description="Polar residues" evidence="1">
    <location>
        <begin position="135"/>
        <end position="147"/>
    </location>
</feature>
<protein>
    <submittedName>
        <fullName evidence="3">Uncharacterized protein</fullName>
    </submittedName>
</protein>
<keyword evidence="2" id="KW-0812">Transmembrane</keyword>
<organism evidence="3 4">
    <name type="scientific">Pontibacter ramchanderi</name>
    <dbReference type="NCBI Taxonomy" id="1179743"/>
    <lineage>
        <taxon>Bacteria</taxon>
        <taxon>Pseudomonadati</taxon>
        <taxon>Bacteroidota</taxon>
        <taxon>Cytophagia</taxon>
        <taxon>Cytophagales</taxon>
        <taxon>Hymenobacteraceae</taxon>
        <taxon>Pontibacter</taxon>
    </lineage>
</organism>
<gene>
    <name evidence="3" type="ORF">BD749_2039</name>
</gene>
<dbReference type="EMBL" id="PJMU01000002">
    <property type="protein sequence ID" value="PKV66902.1"/>
    <property type="molecule type" value="Genomic_DNA"/>
</dbReference>
<sequence>MHIEKKFAAGIARGLAYYAGGTALVWLTYLLFGWEYAHAPAAYHLVALLVLVIGAVLLIRRLITVFASPTDRYNKGALLVHVMAVVGFILFFKLIILNGALKRDTGDPIASEALTHHQKAPPLYPAGKQPDTTRHQATTPAYSNTPN</sequence>
<name>A0A2N3UC12_9BACT</name>
<keyword evidence="4" id="KW-1185">Reference proteome</keyword>
<feature type="region of interest" description="Disordered" evidence="1">
    <location>
        <begin position="120"/>
        <end position="147"/>
    </location>
</feature>
<reference evidence="3 4" key="1">
    <citation type="submission" date="2017-12" db="EMBL/GenBank/DDBJ databases">
        <title>Genomic Encyclopedia of Type Strains, Phase III (KMG-III): the genomes of soil and plant-associated and newly described type strains.</title>
        <authorList>
            <person name="Whitman W."/>
        </authorList>
    </citation>
    <scope>NUCLEOTIDE SEQUENCE [LARGE SCALE GENOMIC DNA]</scope>
    <source>
        <strain evidence="3 4">LP43</strain>
    </source>
</reference>
<feature type="transmembrane region" description="Helical" evidence="2">
    <location>
        <begin position="79"/>
        <end position="101"/>
    </location>
</feature>
<keyword evidence="2" id="KW-0472">Membrane</keyword>
<evidence type="ECO:0000256" key="1">
    <source>
        <dbReference type="SAM" id="MobiDB-lite"/>
    </source>
</evidence>
<feature type="transmembrane region" description="Helical" evidence="2">
    <location>
        <begin position="40"/>
        <end position="59"/>
    </location>
</feature>
<keyword evidence="2" id="KW-1133">Transmembrane helix</keyword>